<name>A0AAN6YPU2_9PEZI</name>
<organism evidence="1 2">
    <name type="scientific">Podospora fimiseda</name>
    <dbReference type="NCBI Taxonomy" id="252190"/>
    <lineage>
        <taxon>Eukaryota</taxon>
        <taxon>Fungi</taxon>
        <taxon>Dikarya</taxon>
        <taxon>Ascomycota</taxon>
        <taxon>Pezizomycotina</taxon>
        <taxon>Sordariomycetes</taxon>
        <taxon>Sordariomycetidae</taxon>
        <taxon>Sordariales</taxon>
        <taxon>Podosporaceae</taxon>
        <taxon>Podospora</taxon>
    </lineage>
</organism>
<evidence type="ECO:0000313" key="1">
    <source>
        <dbReference type="EMBL" id="KAK4222746.1"/>
    </source>
</evidence>
<keyword evidence="2" id="KW-1185">Reference proteome</keyword>
<accession>A0AAN6YPU2</accession>
<sequence>MTLQGNNILFRKNQLRHLPKRLGQWPETSSPSSTYATGAAGNTKTKIIETIGAIHQGIIQRFKDVKQPTNSTVLVPQAMEPISLEADDKSRWATPTLAIQQAKAFTGPKYEKRWKQGSYLYDLVQLDPNIELNIGAEVIIDLLLLPHWLKPSFDQNIKNARSRAAISNPYDLVQLYPNIEINIGAECHNKDGSKQQG</sequence>
<proteinExistence type="predicted"/>
<gene>
    <name evidence="1" type="ORF">QBC38DRAFT_460082</name>
</gene>
<dbReference type="EMBL" id="MU865456">
    <property type="protein sequence ID" value="KAK4222746.1"/>
    <property type="molecule type" value="Genomic_DNA"/>
</dbReference>
<reference evidence="1" key="1">
    <citation type="journal article" date="2023" name="Mol. Phylogenet. Evol.">
        <title>Genome-scale phylogeny and comparative genomics of the fungal order Sordariales.</title>
        <authorList>
            <person name="Hensen N."/>
            <person name="Bonometti L."/>
            <person name="Westerberg I."/>
            <person name="Brannstrom I.O."/>
            <person name="Guillou S."/>
            <person name="Cros-Aarteil S."/>
            <person name="Calhoun S."/>
            <person name="Haridas S."/>
            <person name="Kuo A."/>
            <person name="Mondo S."/>
            <person name="Pangilinan J."/>
            <person name="Riley R."/>
            <person name="LaButti K."/>
            <person name="Andreopoulos B."/>
            <person name="Lipzen A."/>
            <person name="Chen C."/>
            <person name="Yan M."/>
            <person name="Daum C."/>
            <person name="Ng V."/>
            <person name="Clum A."/>
            <person name="Steindorff A."/>
            <person name="Ohm R.A."/>
            <person name="Martin F."/>
            <person name="Silar P."/>
            <person name="Natvig D.O."/>
            <person name="Lalanne C."/>
            <person name="Gautier V."/>
            <person name="Ament-Velasquez S.L."/>
            <person name="Kruys A."/>
            <person name="Hutchinson M.I."/>
            <person name="Powell A.J."/>
            <person name="Barry K."/>
            <person name="Miller A.N."/>
            <person name="Grigoriev I.V."/>
            <person name="Debuchy R."/>
            <person name="Gladieux P."/>
            <person name="Hiltunen Thoren M."/>
            <person name="Johannesson H."/>
        </authorList>
    </citation>
    <scope>NUCLEOTIDE SEQUENCE</scope>
    <source>
        <strain evidence="1">CBS 990.96</strain>
    </source>
</reference>
<reference evidence="1" key="2">
    <citation type="submission" date="2023-05" db="EMBL/GenBank/DDBJ databases">
        <authorList>
            <consortium name="Lawrence Berkeley National Laboratory"/>
            <person name="Steindorff A."/>
            <person name="Hensen N."/>
            <person name="Bonometti L."/>
            <person name="Westerberg I."/>
            <person name="Brannstrom I.O."/>
            <person name="Guillou S."/>
            <person name="Cros-Aarteil S."/>
            <person name="Calhoun S."/>
            <person name="Haridas S."/>
            <person name="Kuo A."/>
            <person name="Mondo S."/>
            <person name="Pangilinan J."/>
            <person name="Riley R."/>
            <person name="Labutti K."/>
            <person name="Andreopoulos B."/>
            <person name="Lipzen A."/>
            <person name="Chen C."/>
            <person name="Yanf M."/>
            <person name="Daum C."/>
            <person name="Ng V."/>
            <person name="Clum A."/>
            <person name="Ohm R."/>
            <person name="Martin F."/>
            <person name="Silar P."/>
            <person name="Natvig D."/>
            <person name="Lalanne C."/>
            <person name="Gautier V."/>
            <person name="Ament-Velasquez S.L."/>
            <person name="Kruys A."/>
            <person name="Hutchinson M.I."/>
            <person name="Powell A.J."/>
            <person name="Barry K."/>
            <person name="Miller A.N."/>
            <person name="Grigoriev I.V."/>
            <person name="Debuchy R."/>
            <person name="Gladieux P."/>
            <person name="Thoren M.H."/>
            <person name="Johannesson H."/>
        </authorList>
    </citation>
    <scope>NUCLEOTIDE SEQUENCE</scope>
    <source>
        <strain evidence="1">CBS 990.96</strain>
    </source>
</reference>
<protein>
    <submittedName>
        <fullName evidence="1">Uncharacterized protein</fullName>
    </submittedName>
</protein>
<evidence type="ECO:0000313" key="2">
    <source>
        <dbReference type="Proteomes" id="UP001301958"/>
    </source>
</evidence>
<dbReference type="AlphaFoldDB" id="A0AAN6YPU2"/>
<comment type="caution">
    <text evidence="1">The sequence shown here is derived from an EMBL/GenBank/DDBJ whole genome shotgun (WGS) entry which is preliminary data.</text>
</comment>
<dbReference type="Proteomes" id="UP001301958">
    <property type="component" value="Unassembled WGS sequence"/>
</dbReference>